<evidence type="ECO:0000256" key="1">
    <source>
        <dbReference type="SAM" id="MobiDB-lite"/>
    </source>
</evidence>
<dbReference type="GO" id="GO:0045945">
    <property type="term" value="P:positive regulation of transcription by RNA polymerase III"/>
    <property type="evidence" value="ECO:0007669"/>
    <property type="project" value="TreeGrafter"/>
</dbReference>
<evidence type="ECO:0008006" key="4">
    <source>
        <dbReference type="Google" id="ProtNLM"/>
    </source>
</evidence>
<feature type="compositionally biased region" description="Basic residues" evidence="1">
    <location>
        <begin position="893"/>
        <end position="914"/>
    </location>
</feature>
<dbReference type="GO" id="GO:0042795">
    <property type="term" value="P:snRNA transcription by RNA polymerase II"/>
    <property type="evidence" value="ECO:0007669"/>
    <property type="project" value="TreeGrafter"/>
</dbReference>
<feature type="compositionally biased region" description="Acidic residues" evidence="1">
    <location>
        <begin position="33"/>
        <end position="57"/>
    </location>
</feature>
<organism evidence="2 3">
    <name type="scientific">Coemansia erecta</name>
    <dbReference type="NCBI Taxonomy" id="147472"/>
    <lineage>
        <taxon>Eukaryota</taxon>
        <taxon>Fungi</taxon>
        <taxon>Fungi incertae sedis</taxon>
        <taxon>Zoopagomycota</taxon>
        <taxon>Kickxellomycotina</taxon>
        <taxon>Kickxellomycetes</taxon>
        <taxon>Kickxellales</taxon>
        <taxon>Kickxellaceae</taxon>
        <taxon>Coemansia</taxon>
    </lineage>
</organism>
<dbReference type="Proteomes" id="UP001149813">
    <property type="component" value="Unassembled WGS sequence"/>
</dbReference>
<feature type="compositionally biased region" description="Low complexity" evidence="1">
    <location>
        <begin position="76"/>
        <end position="90"/>
    </location>
</feature>
<reference evidence="2" key="1">
    <citation type="submission" date="2022-07" db="EMBL/GenBank/DDBJ databases">
        <title>Phylogenomic reconstructions and comparative analyses of Kickxellomycotina fungi.</title>
        <authorList>
            <person name="Reynolds N.K."/>
            <person name="Stajich J.E."/>
            <person name="Barry K."/>
            <person name="Grigoriev I.V."/>
            <person name="Crous P."/>
            <person name="Smith M.E."/>
        </authorList>
    </citation>
    <scope>NUCLEOTIDE SEQUENCE</scope>
    <source>
        <strain evidence="2">NBRC 32514</strain>
    </source>
</reference>
<dbReference type="PANTHER" id="PTHR14633:SF3">
    <property type="entry name" value="LITTLE ELONGATION COMPLEX SUBUNIT 2"/>
    <property type="match status" value="1"/>
</dbReference>
<dbReference type="EMBL" id="JANBOJ010000115">
    <property type="protein sequence ID" value="KAJ1722380.1"/>
    <property type="molecule type" value="Genomic_DNA"/>
</dbReference>
<name>A0A9W8CQF3_9FUNG</name>
<dbReference type="OrthoDB" id="289162at2759"/>
<feature type="region of interest" description="Disordered" evidence="1">
    <location>
        <begin position="760"/>
        <end position="780"/>
    </location>
</feature>
<evidence type="ECO:0000313" key="3">
    <source>
        <dbReference type="Proteomes" id="UP001149813"/>
    </source>
</evidence>
<feature type="compositionally biased region" description="Low complexity" evidence="1">
    <location>
        <begin position="760"/>
        <end position="774"/>
    </location>
</feature>
<sequence>MELRNRRLSGEGQSENEEDAEMALLDGTGDNANGDEDMASIGDLDIDEFEEIEEDEDIQRFISQSHTPAASRHPSPEAASKGSAPASAAQEDSESSDGEDSFEAAVGAETDANAHHHRHDDDDNDEAVEMQAKSADEVVDEQEEQVPAGAQRALRRCGELAQAFRDRHVPRLPALQFFDAATYRRYTVVTTTAEAPLVRPAVLQRPLGPVLSPVQKPSSLRSGGAGLARDELAGRTRAAVPASAAAALPSLSAAVAGGQDDVVGALLGVMQAPGARKAAELGGAAQPPQPPQDIPDDMLAAMMAIEGATVGATKPRGQPAPHAASNPGEASLAQQPAPMRLPRNYAGPFSMLTAAEHACYLQFARQQQQQQRGAQRLGARELTEYQRLKQRVETEQAEFRARLREHAARRMAHIEPRVAEAGGRLLRRQLEQARGRYAAVYVAARVLAIRPVGGVHVPLVYRSTVVQRGRCYGAREVLDRAAVDEAVARLAAEGEGDPADLRDPAAGRTVMSSDPLVGALAGRAQADVAVCDEALAALLTLQTMHGHDVLVPVEVRTSESAEESGGSGRPLVVVDRPLVAGRAATARRMRQMVFDAAVRLQTADHSGDRGSVALGTPEDGTCADASYTVWELGATRLLVRCAIDAFYDEQAEVKEPAAVAVAVAGEQLQQQQQGEARQRVTVTGAAKLEYFDPGASPEEAVVAGEAAVGLAEETQPGERLAWWLAAHLRGSPSQVWVAHVAPGGHVVRQARQAAGDFYADSAAAQQGQQQQQQQQPPPPTHALREILGELRRLAPGRYMLQHRRGAWDATVLRAVDGSSGERAAAVNLLAEMAAEPLDNDADYAPPVWRGLGPLHVPWTYPPADLERERKAATVGAALEAVGGGAAGGDVGAVRKRKKGKGKAKAKGKRGRKSE</sequence>
<feature type="region of interest" description="Disordered" evidence="1">
    <location>
        <begin position="882"/>
        <end position="914"/>
    </location>
</feature>
<protein>
    <recommendedName>
        <fullName evidence="4">Little elongation complex subunit 2 C-terminal domain-containing protein</fullName>
    </recommendedName>
</protein>
<dbReference type="GO" id="GO:0042796">
    <property type="term" value="P:snRNA transcription by RNA polymerase III"/>
    <property type="evidence" value="ECO:0007669"/>
    <property type="project" value="TreeGrafter"/>
</dbReference>
<proteinExistence type="predicted"/>
<dbReference type="PANTHER" id="PTHR14633">
    <property type="entry name" value="LITTLE ELONGATION COMPLEX SUBUNIT 2"/>
    <property type="match status" value="1"/>
</dbReference>
<dbReference type="AlphaFoldDB" id="A0A9W8CQF3"/>
<feature type="compositionally biased region" description="Acidic residues" evidence="1">
    <location>
        <begin position="91"/>
        <end position="102"/>
    </location>
</feature>
<gene>
    <name evidence="2" type="ORF">LPJ53_003211</name>
</gene>
<feature type="region of interest" description="Disordered" evidence="1">
    <location>
        <begin position="1"/>
        <end position="106"/>
    </location>
</feature>
<keyword evidence="3" id="KW-1185">Reference proteome</keyword>
<accession>A0A9W8CQF3</accession>
<feature type="region of interest" description="Disordered" evidence="1">
    <location>
        <begin position="311"/>
        <end position="333"/>
    </location>
</feature>
<evidence type="ECO:0000313" key="2">
    <source>
        <dbReference type="EMBL" id="KAJ1722380.1"/>
    </source>
</evidence>
<comment type="caution">
    <text evidence="2">The sequence shown here is derived from an EMBL/GenBank/DDBJ whole genome shotgun (WGS) entry which is preliminary data.</text>
</comment>